<dbReference type="Proteomes" id="UP001275440">
    <property type="component" value="Unassembled WGS sequence"/>
</dbReference>
<gene>
    <name evidence="1" type="ORF">F8M49_20745</name>
</gene>
<keyword evidence="2" id="KW-1185">Reference proteome</keyword>
<proteinExistence type="predicted"/>
<reference evidence="1 2" key="1">
    <citation type="submission" date="2019-10" db="EMBL/GenBank/DDBJ databases">
        <title>Draft Genome Assembly of Rhodococcus zopfii DSM44189.</title>
        <authorList>
            <person name="Sutton J.M."/>
            <person name="Akob D.M."/>
            <person name="Bushman T.J."/>
        </authorList>
    </citation>
    <scope>NUCLEOTIDE SEQUENCE [LARGE SCALE GENOMIC DNA]</scope>
    <source>
        <strain evidence="1 2">DSM 44189</strain>
    </source>
</reference>
<protein>
    <submittedName>
        <fullName evidence="1">Uncharacterized protein</fullName>
    </submittedName>
</protein>
<dbReference type="EMBL" id="WBMO01000001">
    <property type="protein sequence ID" value="MDV2477151.1"/>
    <property type="molecule type" value="Genomic_DNA"/>
</dbReference>
<evidence type="ECO:0000313" key="2">
    <source>
        <dbReference type="Proteomes" id="UP001275440"/>
    </source>
</evidence>
<organism evidence="1 2">
    <name type="scientific">Rhodococcus zopfii</name>
    <dbReference type="NCBI Taxonomy" id="43772"/>
    <lineage>
        <taxon>Bacteria</taxon>
        <taxon>Bacillati</taxon>
        <taxon>Actinomycetota</taxon>
        <taxon>Actinomycetes</taxon>
        <taxon>Mycobacteriales</taxon>
        <taxon>Nocardiaceae</taxon>
        <taxon>Rhodococcus</taxon>
    </lineage>
</organism>
<sequence>MAEFATGGIVPVPDGLAEAGVIPVFGFGCDYVVPGGAGHLERGRQLLRRLNELSDTGEDGSR</sequence>
<comment type="caution">
    <text evidence="1">The sequence shown here is derived from an EMBL/GenBank/DDBJ whole genome shotgun (WGS) entry which is preliminary data.</text>
</comment>
<evidence type="ECO:0000313" key="1">
    <source>
        <dbReference type="EMBL" id="MDV2477151.1"/>
    </source>
</evidence>
<name>A0ABU3WT15_9NOCA</name>
<accession>A0ABU3WT15</accession>